<accession>A0AA38I6Q3</accession>
<dbReference type="CDD" id="cd05380">
    <property type="entry name" value="CAP_euk"/>
    <property type="match status" value="1"/>
</dbReference>
<dbReference type="Gene3D" id="3.40.33.10">
    <property type="entry name" value="CAP"/>
    <property type="match status" value="1"/>
</dbReference>
<dbReference type="Pfam" id="PF00188">
    <property type="entry name" value="CAP"/>
    <property type="match status" value="1"/>
</dbReference>
<proteinExistence type="predicted"/>
<evidence type="ECO:0000313" key="6">
    <source>
        <dbReference type="Proteomes" id="UP001168821"/>
    </source>
</evidence>
<evidence type="ECO:0000256" key="3">
    <source>
        <dbReference type="SAM" id="SignalP"/>
    </source>
</evidence>
<organism evidence="5 6">
    <name type="scientific">Zophobas morio</name>
    <dbReference type="NCBI Taxonomy" id="2755281"/>
    <lineage>
        <taxon>Eukaryota</taxon>
        <taxon>Metazoa</taxon>
        <taxon>Ecdysozoa</taxon>
        <taxon>Arthropoda</taxon>
        <taxon>Hexapoda</taxon>
        <taxon>Insecta</taxon>
        <taxon>Pterygota</taxon>
        <taxon>Neoptera</taxon>
        <taxon>Endopterygota</taxon>
        <taxon>Coleoptera</taxon>
        <taxon>Polyphaga</taxon>
        <taxon>Cucujiformia</taxon>
        <taxon>Tenebrionidae</taxon>
        <taxon>Zophobas</taxon>
    </lineage>
</organism>
<dbReference type="AlphaFoldDB" id="A0AA38I6Q3"/>
<gene>
    <name evidence="5" type="ORF">Zmor_021746</name>
</gene>
<comment type="subcellular location">
    <subcellularLocation>
        <location evidence="1">Secreted</location>
    </subcellularLocation>
</comment>
<comment type="caution">
    <text evidence="5">The sequence shown here is derived from an EMBL/GenBank/DDBJ whole genome shotgun (WGS) entry which is preliminary data.</text>
</comment>
<dbReference type="Proteomes" id="UP001168821">
    <property type="component" value="Unassembled WGS sequence"/>
</dbReference>
<reference evidence="5" key="1">
    <citation type="journal article" date="2023" name="G3 (Bethesda)">
        <title>Whole genome assemblies of Zophobas morio and Tenebrio molitor.</title>
        <authorList>
            <person name="Kaur S."/>
            <person name="Stinson S.A."/>
            <person name="diCenzo G.C."/>
        </authorList>
    </citation>
    <scope>NUCLEOTIDE SEQUENCE</scope>
    <source>
        <strain evidence="5">QUZm001</strain>
    </source>
</reference>
<evidence type="ECO:0000256" key="1">
    <source>
        <dbReference type="ARBA" id="ARBA00004613"/>
    </source>
</evidence>
<evidence type="ECO:0000259" key="4">
    <source>
        <dbReference type="SMART" id="SM00198"/>
    </source>
</evidence>
<dbReference type="InterPro" id="IPR035940">
    <property type="entry name" value="CAP_sf"/>
</dbReference>
<feature type="signal peptide" evidence="3">
    <location>
        <begin position="1"/>
        <end position="18"/>
    </location>
</feature>
<keyword evidence="3" id="KW-0732">Signal</keyword>
<dbReference type="EMBL" id="JALNTZ010000006">
    <property type="protein sequence ID" value="KAJ3650035.1"/>
    <property type="molecule type" value="Genomic_DNA"/>
</dbReference>
<sequence>MFPSVTFMIMLLPFATLAVEDKPNKYTRYNYCKLNCDVYAHSACMCIRIPPRKEIRNLPYKKFRKMVLHEHNKWRNYLASGNESRPQIGWTPAAGNMLVMSYDLELEYITRCRGLMTFRYNEWDETGQDKCRLRKGGFPVGQNLFGSSENDTLEMIRSGIQTWYDEVEWVTDEDIVDQFGGIGDTIGSYTQMIWWSTNRVGCSMVYNPENRESWRYTLICNYASSVVPTSAGNRIGAQIYQRSETPCDSCPNGTTCGATPEYPYLCGKQKPVPTQAPALIKRTFSEGGESFGRSFEIGKPPEEAFSRAEKKGDKVVGYFLLVLLYLVY</sequence>
<dbReference type="PANTHER" id="PTHR10334">
    <property type="entry name" value="CYSTEINE-RICH SECRETORY PROTEIN-RELATED"/>
    <property type="match status" value="1"/>
</dbReference>
<name>A0AA38I6Q3_9CUCU</name>
<dbReference type="GO" id="GO:0005576">
    <property type="term" value="C:extracellular region"/>
    <property type="evidence" value="ECO:0007669"/>
    <property type="project" value="UniProtKB-SubCell"/>
</dbReference>
<dbReference type="SMART" id="SM00198">
    <property type="entry name" value="SCP"/>
    <property type="match status" value="1"/>
</dbReference>
<keyword evidence="6" id="KW-1185">Reference proteome</keyword>
<keyword evidence="2" id="KW-0964">Secreted</keyword>
<evidence type="ECO:0000256" key="2">
    <source>
        <dbReference type="ARBA" id="ARBA00022525"/>
    </source>
</evidence>
<dbReference type="SUPFAM" id="SSF55797">
    <property type="entry name" value="PR-1-like"/>
    <property type="match status" value="1"/>
</dbReference>
<feature type="chain" id="PRO_5041396038" description="SCP domain-containing protein" evidence="3">
    <location>
        <begin position="19"/>
        <end position="328"/>
    </location>
</feature>
<dbReference type="InterPro" id="IPR014044">
    <property type="entry name" value="CAP_dom"/>
</dbReference>
<feature type="domain" description="SCP" evidence="4">
    <location>
        <begin position="62"/>
        <end position="236"/>
    </location>
</feature>
<evidence type="ECO:0000313" key="5">
    <source>
        <dbReference type="EMBL" id="KAJ3650035.1"/>
    </source>
</evidence>
<dbReference type="InterPro" id="IPR001283">
    <property type="entry name" value="CRISP-related"/>
</dbReference>
<protein>
    <recommendedName>
        <fullName evidence="4">SCP domain-containing protein</fullName>
    </recommendedName>
</protein>